<dbReference type="PATRIC" id="fig|216946.3.peg.575"/>
<dbReference type="AlphaFoldDB" id="A0A0K1P674"/>
<reference evidence="1 2" key="1">
    <citation type="journal article" date="2015" name="Genome Announc.">
        <title>Complete Genome Sequence of Spiroplasma turonicum Strain Tab4cT, a Parasite of a Horse Fly, Haematopota sp. (Diptera: Tabanidae).</title>
        <authorList>
            <person name="Davis R.E."/>
            <person name="Shao J."/>
            <person name="Zhao Y."/>
            <person name="Gasparich G.E."/>
            <person name="Gaynor B.J."/>
            <person name="Donofrio N."/>
        </authorList>
    </citation>
    <scope>NUCLEOTIDE SEQUENCE [LARGE SCALE GENOMIC DNA]</scope>
    <source>
        <strain evidence="1 2">Tab4c</strain>
    </source>
</reference>
<accession>A0A0K1P674</accession>
<dbReference type="Proteomes" id="UP000067243">
    <property type="component" value="Chromosome"/>
</dbReference>
<organism evidence="1 2">
    <name type="scientific">Spiroplasma turonicum</name>
    <dbReference type="NCBI Taxonomy" id="216946"/>
    <lineage>
        <taxon>Bacteria</taxon>
        <taxon>Bacillati</taxon>
        <taxon>Mycoplasmatota</taxon>
        <taxon>Mollicutes</taxon>
        <taxon>Entomoplasmatales</taxon>
        <taxon>Spiroplasmataceae</taxon>
        <taxon>Spiroplasma</taxon>
    </lineage>
</organism>
<sequence>MQRRIKRSGKTFIGGYKMSLEYVNKNKLKAWKTKFYNAVKELKKTLPYKFNYYLVESSSRNLILAEKDGKFDMDYQLHFNYDDNINCEHLKKELFDLFQRYFKKEDNWNCDDSTSAITIKKIKNDTKKDFIFNYDVVIWALCNLSRPIIL</sequence>
<gene>
    <name evidence="1" type="ORF">STURON_00572</name>
</gene>
<evidence type="ECO:0000313" key="1">
    <source>
        <dbReference type="EMBL" id="AKU79818.1"/>
    </source>
</evidence>
<evidence type="ECO:0000313" key="2">
    <source>
        <dbReference type="Proteomes" id="UP000067243"/>
    </source>
</evidence>
<proteinExistence type="predicted"/>
<name>A0A0K1P674_9MOLU</name>
<dbReference type="KEGG" id="stur:STURON_00572"/>
<keyword evidence="2" id="KW-1185">Reference proteome</keyword>
<protein>
    <submittedName>
        <fullName evidence="1">Uncharacterized protein</fullName>
    </submittedName>
</protein>
<dbReference type="EMBL" id="CP012328">
    <property type="protein sequence ID" value="AKU79818.1"/>
    <property type="molecule type" value="Genomic_DNA"/>
</dbReference>